<dbReference type="Gene3D" id="3.30.450.20">
    <property type="entry name" value="PAS domain"/>
    <property type="match status" value="1"/>
</dbReference>
<keyword evidence="4" id="KW-0145">Chemotaxis</keyword>
<dbReference type="Proteomes" id="UP000031572">
    <property type="component" value="Unassembled WGS sequence"/>
</dbReference>
<feature type="domain" description="Methyl-accepting transducer" evidence="12">
    <location>
        <begin position="271"/>
        <end position="500"/>
    </location>
</feature>
<dbReference type="InterPro" id="IPR004089">
    <property type="entry name" value="MCPsignal_dom"/>
</dbReference>
<comment type="similarity">
    <text evidence="9">Belongs to the methyl-accepting chemotaxis (MCP) protein family.</text>
</comment>
<dbReference type="GO" id="GO:0007165">
    <property type="term" value="P:signal transduction"/>
    <property type="evidence" value="ECO:0007669"/>
    <property type="project" value="UniProtKB-KW"/>
</dbReference>
<evidence type="ECO:0000256" key="3">
    <source>
        <dbReference type="ARBA" id="ARBA00022481"/>
    </source>
</evidence>
<gene>
    <name evidence="15" type="ORF">TSA66_04555</name>
</gene>
<dbReference type="GO" id="GO:0005886">
    <property type="term" value="C:plasma membrane"/>
    <property type="evidence" value="ECO:0007669"/>
    <property type="project" value="UniProtKB-SubCell"/>
</dbReference>
<dbReference type="InterPro" id="IPR013655">
    <property type="entry name" value="PAS_fold_3"/>
</dbReference>
<comment type="caution">
    <text evidence="15">The sequence shown here is derived from an EMBL/GenBank/DDBJ whole genome shotgun (WGS) entry which is preliminary data.</text>
</comment>
<dbReference type="PANTHER" id="PTHR43531:SF7">
    <property type="entry name" value="AEROTAXIS RECEPTOR"/>
    <property type="match status" value="1"/>
</dbReference>
<accession>A0A0C1YI78</accession>
<name>A0A0C1YI78_9BURK</name>
<feature type="domain" description="HAMP" evidence="14">
    <location>
        <begin position="214"/>
        <end position="266"/>
    </location>
</feature>
<dbReference type="FunFam" id="3.30.450.20:FF:000046">
    <property type="entry name" value="Aerotaxis sensor receptor"/>
    <property type="match status" value="1"/>
</dbReference>
<evidence type="ECO:0000256" key="4">
    <source>
        <dbReference type="ARBA" id="ARBA00022500"/>
    </source>
</evidence>
<dbReference type="RefSeq" id="WP_040039157.1">
    <property type="nucleotide sequence ID" value="NZ_JWJG01000028.1"/>
</dbReference>
<evidence type="ECO:0000256" key="11">
    <source>
        <dbReference type="SAM" id="Phobius"/>
    </source>
</evidence>
<dbReference type="CDD" id="cd11386">
    <property type="entry name" value="MCP_signal"/>
    <property type="match status" value="1"/>
</dbReference>
<dbReference type="CDD" id="cd00130">
    <property type="entry name" value="PAS"/>
    <property type="match status" value="1"/>
</dbReference>
<dbReference type="InterPro" id="IPR000014">
    <property type="entry name" value="PAS"/>
</dbReference>
<reference evidence="15 16" key="1">
    <citation type="submission" date="2014-12" db="EMBL/GenBank/DDBJ databases">
        <title>Denitrispirillum autotrophicum gen. nov., sp. nov., Denitrifying, Facultatively Autotrophic Bacteria Isolated from Rice Paddy Soil.</title>
        <authorList>
            <person name="Ishii S."/>
            <person name="Ashida N."/>
            <person name="Ohno H."/>
            <person name="Otsuka S."/>
            <person name="Yokota A."/>
            <person name="Senoo K."/>
        </authorList>
    </citation>
    <scope>NUCLEOTIDE SEQUENCE [LARGE SCALE GENOMIC DNA]</scope>
    <source>
        <strain evidence="15 16">TSA66</strain>
    </source>
</reference>
<evidence type="ECO:0000256" key="7">
    <source>
        <dbReference type="ARBA" id="ARBA00022989"/>
    </source>
</evidence>
<dbReference type="PROSITE" id="PS50112">
    <property type="entry name" value="PAS"/>
    <property type="match status" value="1"/>
</dbReference>
<sequence length="522" mass="54927">MRTNLPVTSVEYLLRDGESIVSRTDLRGKITYVNPYFVEVSGFSEQELLGAPQNIVRHPDMPPEAFADMWRTLHAGMQWTGVVKNRRKNGDFYWVLANVTPVKENGRVAGYMSVRSKPGREQVQAAEALYRRIREGQAAGIELRHGKAVRTGLANRLRALRNMPLAVRLGIHLGGGALLLLALGAAVLPSSAWAAAAALAGAALVLQFWYSLHRTVVVPLKEATAVARAIASGDLSSGFAATRHDEAGRLLRALQQMNINLVATIGDVRRNVDSILVSVQGIARGNMDLAGRTETQAASLEASASSVEQFASAVQQNADSAEHADRCAASASSVAAKGGAVVAKVGATMNDISESARRIEDIIGLIDGIAFQTNILALNAAVEAARAGEQGRGFAVVAAEVRQLAQRSAGAATDIKRLITGSVSKVESGSSLVAEAVATMDDIVGSVRQVTALMGEIRLASGEQSAGVSQISDAISRMDKITQQNAALVKEAAGAAAGLEEQAVRLSQAVSLFGLPAADARR</sequence>
<dbReference type="AlphaFoldDB" id="A0A0C1YI78"/>
<keyword evidence="3" id="KW-0488">Methylation</keyword>
<keyword evidence="5" id="KW-0997">Cell inner membrane</keyword>
<dbReference type="GO" id="GO:0052131">
    <property type="term" value="P:positive aerotaxis"/>
    <property type="evidence" value="ECO:0007669"/>
    <property type="project" value="UniProtKB-ARBA"/>
</dbReference>
<dbReference type="SMART" id="SM00304">
    <property type="entry name" value="HAMP"/>
    <property type="match status" value="1"/>
</dbReference>
<dbReference type="Pfam" id="PF08447">
    <property type="entry name" value="PAS_3"/>
    <property type="match status" value="1"/>
</dbReference>
<evidence type="ECO:0000256" key="9">
    <source>
        <dbReference type="ARBA" id="ARBA00029447"/>
    </source>
</evidence>
<dbReference type="SUPFAM" id="SSF55785">
    <property type="entry name" value="PYP-like sensor domain (PAS domain)"/>
    <property type="match status" value="1"/>
</dbReference>
<dbReference type="Pfam" id="PF00672">
    <property type="entry name" value="HAMP"/>
    <property type="match status" value="1"/>
</dbReference>
<keyword evidence="16" id="KW-1185">Reference proteome</keyword>
<dbReference type="GO" id="GO:0004888">
    <property type="term" value="F:transmembrane signaling receptor activity"/>
    <property type="evidence" value="ECO:0007669"/>
    <property type="project" value="InterPro"/>
</dbReference>
<protein>
    <submittedName>
        <fullName evidence="15">Chemotaxis protein</fullName>
    </submittedName>
</protein>
<evidence type="ECO:0000313" key="16">
    <source>
        <dbReference type="Proteomes" id="UP000031572"/>
    </source>
</evidence>
<evidence type="ECO:0000256" key="1">
    <source>
        <dbReference type="ARBA" id="ARBA00004429"/>
    </source>
</evidence>
<dbReference type="PANTHER" id="PTHR43531">
    <property type="entry name" value="PROTEIN ICFG"/>
    <property type="match status" value="1"/>
</dbReference>
<dbReference type="NCBIfam" id="TIGR00229">
    <property type="entry name" value="sensory_box"/>
    <property type="match status" value="1"/>
</dbReference>
<keyword evidence="10" id="KW-0807">Transducer</keyword>
<keyword evidence="2" id="KW-1003">Cell membrane</keyword>
<evidence type="ECO:0000313" key="15">
    <source>
        <dbReference type="EMBL" id="KIF80242.1"/>
    </source>
</evidence>
<feature type="transmembrane region" description="Helical" evidence="11">
    <location>
        <begin position="165"/>
        <end position="186"/>
    </location>
</feature>
<feature type="domain" description="PAS" evidence="13">
    <location>
        <begin position="25"/>
        <end position="50"/>
    </location>
</feature>
<dbReference type="SMART" id="SM00086">
    <property type="entry name" value="PAC"/>
    <property type="match status" value="1"/>
</dbReference>
<evidence type="ECO:0000256" key="6">
    <source>
        <dbReference type="ARBA" id="ARBA00022692"/>
    </source>
</evidence>
<evidence type="ECO:0000256" key="2">
    <source>
        <dbReference type="ARBA" id="ARBA00022475"/>
    </source>
</evidence>
<keyword evidence="6 11" id="KW-0812">Transmembrane</keyword>
<dbReference type="InterPro" id="IPR001610">
    <property type="entry name" value="PAC"/>
</dbReference>
<keyword evidence="7 11" id="KW-1133">Transmembrane helix</keyword>
<keyword evidence="8 11" id="KW-0472">Membrane</keyword>
<comment type="subcellular location">
    <subcellularLocation>
        <location evidence="1">Cell inner membrane</location>
        <topology evidence="1">Multi-pass membrane protein</topology>
    </subcellularLocation>
</comment>
<evidence type="ECO:0000259" key="12">
    <source>
        <dbReference type="PROSITE" id="PS50111"/>
    </source>
</evidence>
<dbReference type="CDD" id="cd06225">
    <property type="entry name" value="HAMP"/>
    <property type="match status" value="1"/>
</dbReference>
<evidence type="ECO:0000256" key="8">
    <source>
        <dbReference type="ARBA" id="ARBA00023136"/>
    </source>
</evidence>
<evidence type="ECO:0000256" key="10">
    <source>
        <dbReference type="PROSITE-ProRule" id="PRU00284"/>
    </source>
</evidence>
<dbReference type="PROSITE" id="PS50885">
    <property type="entry name" value="HAMP"/>
    <property type="match status" value="1"/>
</dbReference>
<dbReference type="FunFam" id="1.10.287.950:FF:000001">
    <property type="entry name" value="Methyl-accepting chemotaxis sensory transducer"/>
    <property type="match status" value="1"/>
</dbReference>
<organism evidence="15 16">
    <name type="scientific">Noviherbaspirillum autotrophicum</name>
    <dbReference type="NCBI Taxonomy" id="709839"/>
    <lineage>
        <taxon>Bacteria</taxon>
        <taxon>Pseudomonadati</taxon>
        <taxon>Pseudomonadota</taxon>
        <taxon>Betaproteobacteria</taxon>
        <taxon>Burkholderiales</taxon>
        <taxon>Oxalobacteraceae</taxon>
        <taxon>Noviherbaspirillum</taxon>
    </lineage>
</organism>
<dbReference type="InterPro" id="IPR035965">
    <property type="entry name" value="PAS-like_dom_sf"/>
</dbReference>
<dbReference type="EMBL" id="JWJG01000028">
    <property type="protein sequence ID" value="KIF80242.1"/>
    <property type="molecule type" value="Genomic_DNA"/>
</dbReference>
<dbReference type="Gene3D" id="1.10.287.950">
    <property type="entry name" value="Methyl-accepting chemotaxis protein"/>
    <property type="match status" value="1"/>
</dbReference>
<dbReference type="InterPro" id="IPR003660">
    <property type="entry name" value="HAMP_dom"/>
</dbReference>
<dbReference type="STRING" id="709839.TSA66_04555"/>
<evidence type="ECO:0000259" key="14">
    <source>
        <dbReference type="PROSITE" id="PS50885"/>
    </source>
</evidence>
<evidence type="ECO:0000256" key="5">
    <source>
        <dbReference type="ARBA" id="ARBA00022519"/>
    </source>
</evidence>
<evidence type="ECO:0000259" key="13">
    <source>
        <dbReference type="PROSITE" id="PS50112"/>
    </source>
</evidence>
<dbReference type="InterPro" id="IPR004090">
    <property type="entry name" value="Chemotax_Me-accpt_rcpt"/>
</dbReference>
<dbReference type="OrthoDB" id="9806477at2"/>
<proteinExistence type="inferred from homology"/>
<feature type="transmembrane region" description="Helical" evidence="11">
    <location>
        <begin position="192"/>
        <end position="212"/>
    </location>
</feature>
<dbReference type="PRINTS" id="PR00260">
    <property type="entry name" value="CHEMTRNSDUCR"/>
</dbReference>
<dbReference type="PROSITE" id="PS50111">
    <property type="entry name" value="CHEMOTAXIS_TRANSDUC_2"/>
    <property type="match status" value="1"/>
</dbReference>
<dbReference type="SMART" id="SM00283">
    <property type="entry name" value="MA"/>
    <property type="match status" value="1"/>
</dbReference>
<dbReference type="Pfam" id="PF00015">
    <property type="entry name" value="MCPsignal"/>
    <property type="match status" value="1"/>
</dbReference>
<dbReference type="InterPro" id="IPR051310">
    <property type="entry name" value="MCP_chemotaxis"/>
</dbReference>
<dbReference type="SUPFAM" id="SSF58104">
    <property type="entry name" value="Methyl-accepting chemotaxis protein (MCP) signaling domain"/>
    <property type="match status" value="1"/>
</dbReference>